<dbReference type="EMBL" id="VCKX01000042">
    <property type="protein sequence ID" value="TMR34642.1"/>
    <property type="molecule type" value="Genomic_DNA"/>
</dbReference>
<keyword evidence="2" id="KW-1185">Reference proteome</keyword>
<name>A0A5S4GPE7_9ACTN</name>
<reference evidence="1 2" key="1">
    <citation type="submission" date="2019-05" db="EMBL/GenBank/DDBJ databases">
        <title>Draft genome sequence of Nonomuraea zeae DSM 100528.</title>
        <authorList>
            <person name="Saricaoglu S."/>
            <person name="Isik K."/>
        </authorList>
    </citation>
    <scope>NUCLEOTIDE SEQUENCE [LARGE SCALE GENOMIC DNA]</scope>
    <source>
        <strain evidence="1 2">DSM 100528</strain>
    </source>
</reference>
<proteinExistence type="predicted"/>
<accession>A0A5S4GPE7</accession>
<dbReference type="Proteomes" id="UP000306628">
    <property type="component" value="Unassembled WGS sequence"/>
</dbReference>
<gene>
    <name evidence="1" type="ORF">ETD85_16070</name>
</gene>
<dbReference type="RefSeq" id="WP_138690510.1">
    <property type="nucleotide sequence ID" value="NZ_JBHSAZ010000011.1"/>
</dbReference>
<comment type="caution">
    <text evidence="1">The sequence shown here is derived from an EMBL/GenBank/DDBJ whole genome shotgun (WGS) entry which is preliminary data.</text>
</comment>
<dbReference type="Pfam" id="PF07931">
    <property type="entry name" value="CPT"/>
    <property type="match status" value="1"/>
</dbReference>
<dbReference type="Gene3D" id="3.40.50.300">
    <property type="entry name" value="P-loop containing nucleotide triphosphate hydrolases"/>
    <property type="match status" value="1"/>
</dbReference>
<protein>
    <submittedName>
        <fullName evidence="1">Uncharacterized protein</fullName>
    </submittedName>
</protein>
<evidence type="ECO:0000313" key="1">
    <source>
        <dbReference type="EMBL" id="TMR34642.1"/>
    </source>
</evidence>
<dbReference type="AlphaFoldDB" id="A0A5S4GPE7"/>
<organism evidence="1 2">
    <name type="scientific">Nonomuraea zeae</name>
    <dbReference type="NCBI Taxonomy" id="1642303"/>
    <lineage>
        <taxon>Bacteria</taxon>
        <taxon>Bacillati</taxon>
        <taxon>Actinomycetota</taxon>
        <taxon>Actinomycetes</taxon>
        <taxon>Streptosporangiales</taxon>
        <taxon>Streptosporangiaceae</taxon>
        <taxon>Nonomuraea</taxon>
    </lineage>
</organism>
<sequence length="106" mass="11707">MGAAPFYRGRWNFIGHDVVSEAVITPEMLDHYLAPFEGVPVLFVGIRCPLEEVERRCPRSTSRSMRTVDTSVLGPAEVAELIVAALTGPPVPPAFDRLRTRFPDQG</sequence>
<evidence type="ECO:0000313" key="2">
    <source>
        <dbReference type="Proteomes" id="UP000306628"/>
    </source>
</evidence>
<dbReference type="InterPro" id="IPR027417">
    <property type="entry name" value="P-loop_NTPase"/>
</dbReference>
<dbReference type="OrthoDB" id="67453at2"/>